<dbReference type="Pfam" id="PF08743">
    <property type="entry name" value="Nse4_C"/>
    <property type="match status" value="1"/>
</dbReference>
<evidence type="ECO:0000256" key="3">
    <source>
        <dbReference type="ARBA" id="ARBA00022763"/>
    </source>
</evidence>
<keyword evidence="4 7" id="KW-0233">DNA recombination</keyword>
<dbReference type="GO" id="GO:0005634">
    <property type="term" value="C:nucleus"/>
    <property type="evidence" value="ECO:0007669"/>
    <property type="project" value="UniProtKB-SubCell"/>
</dbReference>
<dbReference type="GO" id="GO:0006281">
    <property type="term" value="P:DNA repair"/>
    <property type="evidence" value="ECO:0007669"/>
    <property type="project" value="UniProtKB-UniRule"/>
</dbReference>
<dbReference type="EMBL" id="JANBOH010000035">
    <property type="protein sequence ID" value="KAJ1647236.1"/>
    <property type="molecule type" value="Genomic_DNA"/>
</dbReference>
<proteinExistence type="inferred from homology"/>
<keyword evidence="6 7" id="KW-0539">Nucleus</keyword>
<feature type="domain" description="Non-structural maintenance of chromosome element 4 C-terminal" evidence="9">
    <location>
        <begin position="202"/>
        <end position="288"/>
    </location>
</feature>
<keyword evidence="12" id="KW-1185">Reference proteome</keyword>
<comment type="similarity">
    <text evidence="2 7">Belongs to the NSE4 family.</text>
</comment>
<sequence length="319" mass="36526">MDDDRQSEAERRLLRHNYRNLLSDAATRKKEYLADDGTLLLDDLERANSLFNRVKSTTEGILDSRFLILSADIGAQRAHQMRIDSAAFDSLEYIDRVRELLIVRGPGGVDEQQEAGTDWTRVGLVAQRFTRAAPRFSCIYGPLMTERKERKRVERKQTDRSRQTAVRESRIESVDENDIKRQENQTTKLVRKVHSLLTKIGPINLFHLVINPESFAQSVENIFFVSFLIRDGKAYIDDQSGQPMIEACEPPQQDDYQMGLTRKQLIFSLDQSTWREIIDVYNISECAIPSRVSKQGADGLSQVGSQVRFAQDQTQEALV</sequence>
<evidence type="ECO:0000259" key="10">
    <source>
        <dbReference type="Pfam" id="PF15412"/>
    </source>
</evidence>
<dbReference type="GO" id="GO:0006310">
    <property type="term" value="P:DNA recombination"/>
    <property type="evidence" value="ECO:0007669"/>
    <property type="project" value="UniProtKB-UniRule"/>
</dbReference>
<evidence type="ECO:0000259" key="9">
    <source>
        <dbReference type="Pfam" id="PF08743"/>
    </source>
</evidence>
<comment type="caution">
    <text evidence="11">The sequence shown here is derived from an EMBL/GenBank/DDBJ whole genome shotgun (WGS) entry which is preliminary data.</text>
</comment>
<evidence type="ECO:0000256" key="7">
    <source>
        <dbReference type="RuleBase" id="RU365071"/>
    </source>
</evidence>
<organism evidence="11 12">
    <name type="scientific">Coemansia asiatica</name>
    <dbReference type="NCBI Taxonomy" id="1052880"/>
    <lineage>
        <taxon>Eukaryota</taxon>
        <taxon>Fungi</taxon>
        <taxon>Fungi incertae sedis</taxon>
        <taxon>Zoopagomycota</taxon>
        <taxon>Kickxellomycotina</taxon>
        <taxon>Kickxellomycetes</taxon>
        <taxon>Kickxellales</taxon>
        <taxon>Kickxellaceae</taxon>
        <taxon>Coemansia</taxon>
    </lineage>
</organism>
<protein>
    <recommendedName>
        <fullName evidence="7">Non-structural maintenance of chromosomes element 4</fullName>
    </recommendedName>
</protein>
<accession>A0A9W7XLF8</accession>
<keyword evidence="3 7" id="KW-0227">DNA damage</keyword>
<dbReference type="PANTHER" id="PTHR16140">
    <property type="entry name" value="NON-STRUCTURAL MAINTENANCE OF CHROMOSOMES ELEMENT 4"/>
    <property type="match status" value="1"/>
</dbReference>
<feature type="region of interest" description="Disordered" evidence="8">
    <location>
        <begin position="149"/>
        <end position="169"/>
    </location>
</feature>
<evidence type="ECO:0000256" key="8">
    <source>
        <dbReference type="SAM" id="MobiDB-lite"/>
    </source>
</evidence>
<evidence type="ECO:0000256" key="5">
    <source>
        <dbReference type="ARBA" id="ARBA00023204"/>
    </source>
</evidence>
<comment type="function">
    <text evidence="7">Component of the SMC5-SMC6 complex, that promotes sister chromatid alignment after DNA damage and facilitates double-stranded DNA breaks (DSBs) repair via homologous recombination between sister chromatids.</text>
</comment>
<dbReference type="InterPro" id="IPR029225">
    <property type="entry name" value="Nse4_Nse3-bd"/>
</dbReference>
<dbReference type="PANTHER" id="PTHR16140:SF0">
    <property type="entry name" value="NON-STRUCTURAL MAINTENANCE OF CHROMOSOMES ELEMENT 4"/>
    <property type="match status" value="1"/>
</dbReference>
<keyword evidence="5 7" id="KW-0234">DNA repair</keyword>
<dbReference type="InterPro" id="IPR027786">
    <property type="entry name" value="Nse4/EID"/>
</dbReference>
<evidence type="ECO:0000256" key="4">
    <source>
        <dbReference type="ARBA" id="ARBA00023172"/>
    </source>
</evidence>
<gene>
    <name evidence="11" type="ORF">LPJ64_001349</name>
</gene>
<evidence type="ECO:0000256" key="1">
    <source>
        <dbReference type="ARBA" id="ARBA00004123"/>
    </source>
</evidence>
<reference evidence="11" key="1">
    <citation type="submission" date="2022-07" db="EMBL/GenBank/DDBJ databases">
        <title>Phylogenomic reconstructions and comparative analyses of Kickxellomycotina fungi.</title>
        <authorList>
            <person name="Reynolds N.K."/>
            <person name="Stajich J.E."/>
            <person name="Barry K."/>
            <person name="Grigoriev I.V."/>
            <person name="Crous P."/>
            <person name="Smith M.E."/>
        </authorList>
    </citation>
    <scope>NUCLEOTIDE SEQUENCE</scope>
    <source>
        <strain evidence="11">NBRC 105413</strain>
    </source>
</reference>
<dbReference type="Proteomes" id="UP001145021">
    <property type="component" value="Unassembled WGS sequence"/>
</dbReference>
<comment type="subcellular location">
    <subcellularLocation>
        <location evidence="1 7">Nucleus</location>
    </subcellularLocation>
</comment>
<evidence type="ECO:0000313" key="11">
    <source>
        <dbReference type="EMBL" id="KAJ1647236.1"/>
    </source>
</evidence>
<evidence type="ECO:0000256" key="2">
    <source>
        <dbReference type="ARBA" id="ARBA00008997"/>
    </source>
</evidence>
<dbReference type="AlphaFoldDB" id="A0A9W7XLF8"/>
<dbReference type="InterPro" id="IPR014854">
    <property type="entry name" value="Nse4_C"/>
</dbReference>
<feature type="domain" description="Nse4/EID protein Nse3/MAGE-binding" evidence="10">
    <location>
        <begin position="63"/>
        <end position="107"/>
    </location>
</feature>
<comment type="subunit">
    <text evidence="7">Component of the SMC5-SMC6 complex.</text>
</comment>
<evidence type="ECO:0000313" key="12">
    <source>
        <dbReference type="Proteomes" id="UP001145021"/>
    </source>
</evidence>
<evidence type="ECO:0000256" key="6">
    <source>
        <dbReference type="ARBA" id="ARBA00023242"/>
    </source>
</evidence>
<name>A0A9W7XLF8_9FUNG</name>
<dbReference type="Pfam" id="PF15412">
    <property type="entry name" value="Nse4-Nse3_bdg"/>
    <property type="match status" value="1"/>
</dbReference>
<dbReference type="GO" id="GO:0030915">
    <property type="term" value="C:Smc5-Smc6 complex"/>
    <property type="evidence" value="ECO:0007669"/>
    <property type="project" value="UniProtKB-UniRule"/>
</dbReference>